<dbReference type="CDD" id="cd00056">
    <property type="entry name" value="ENDO3c"/>
    <property type="match status" value="1"/>
</dbReference>
<keyword evidence="4" id="KW-0456">Lyase</keyword>
<dbReference type="InterPro" id="IPR003265">
    <property type="entry name" value="HhH-GPD_domain"/>
</dbReference>
<dbReference type="PANTHER" id="PTHR43286:SF1">
    <property type="entry name" value="ENDONUCLEASE III-LIKE PROTEIN 1"/>
    <property type="match status" value="1"/>
</dbReference>
<keyword evidence="8" id="KW-1185">Reference proteome</keyword>
<keyword evidence="1" id="KW-0227">DNA damage</keyword>
<accession>A0AA41SJU1</accession>
<dbReference type="SUPFAM" id="SSF48150">
    <property type="entry name" value="DNA-glycosylase"/>
    <property type="match status" value="1"/>
</dbReference>
<dbReference type="Proteomes" id="UP001177140">
    <property type="component" value="Unassembled WGS sequence"/>
</dbReference>
<dbReference type="GO" id="GO:0016829">
    <property type="term" value="F:lyase activity"/>
    <property type="evidence" value="ECO:0007669"/>
    <property type="project" value="UniProtKB-KW"/>
</dbReference>
<evidence type="ECO:0000313" key="8">
    <source>
        <dbReference type="Proteomes" id="UP001177140"/>
    </source>
</evidence>
<protein>
    <recommendedName>
        <fullName evidence="6">HhH-GPD domain-containing protein</fullName>
    </recommendedName>
</protein>
<evidence type="ECO:0000256" key="4">
    <source>
        <dbReference type="ARBA" id="ARBA00023239"/>
    </source>
</evidence>
<comment type="caution">
    <text evidence="7">The sequence shown here is derived from an EMBL/GenBank/DDBJ whole genome shotgun (WGS) entry which is preliminary data.</text>
</comment>
<organism evidence="7 8">
    <name type="scientific">Papaver nudicaule</name>
    <name type="common">Iceland poppy</name>
    <dbReference type="NCBI Taxonomy" id="74823"/>
    <lineage>
        <taxon>Eukaryota</taxon>
        <taxon>Viridiplantae</taxon>
        <taxon>Streptophyta</taxon>
        <taxon>Embryophyta</taxon>
        <taxon>Tracheophyta</taxon>
        <taxon>Spermatophyta</taxon>
        <taxon>Magnoliopsida</taxon>
        <taxon>Ranunculales</taxon>
        <taxon>Papaveraceae</taxon>
        <taxon>Papaveroideae</taxon>
        <taxon>Papaver</taxon>
    </lineage>
</organism>
<dbReference type="AlphaFoldDB" id="A0AA41SJU1"/>
<dbReference type="GO" id="GO:0005634">
    <property type="term" value="C:nucleus"/>
    <property type="evidence" value="ECO:0007669"/>
    <property type="project" value="TreeGrafter"/>
</dbReference>
<evidence type="ECO:0000313" key="7">
    <source>
        <dbReference type="EMBL" id="MCL7037574.1"/>
    </source>
</evidence>
<dbReference type="EMBL" id="JAJJMA010180718">
    <property type="protein sequence ID" value="MCL7037574.1"/>
    <property type="molecule type" value="Genomic_DNA"/>
</dbReference>
<evidence type="ECO:0000256" key="2">
    <source>
        <dbReference type="ARBA" id="ARBA00022801"/>
    </source>
</evidence>
<dbReference type="GO" id="GO:0006285">
    <property type="term" value="P:base-excision repair, AP site formation"/>
    <property type="evidence" value="ECO:0007669"/>
    <property type="project" value="TreeGrafter"/>
</dbReference>
<keyword evidence="5" id="KW-0326">Glycosidase</keyword>
<dbReference type="GO" id="GO:0000703">
    <property type="term" value="F:oxidized pyrimidine nucleobase lesion DNA N-glycosylase activity"/>
    <property type="evidence" value="ECO:0007669"/>
    <property type="project" value="TreeGrafter"/>
</dbReference>
<keyword evidence="3" id="KW-0234">DNA repair</keyword>
<dbReference type="GO" id="GO:0042644">
    <property type="term" value="C:chloroplast nucleoid"/>
    <property type="evidence" value="ECO:0007669"/>
    <property type="project" value="TreeGrafter"/>
</dbReference>
<gene>
    <name evidence="7" type="ORF">MKW94_008445</name>
</gene>
<feature type="non-terminal residue" evidence="7">
    <location>
        <position position="1"/>
    </location>
</feature>
<feature type="domain" description="HhH-GPD" evidence="6">
    <location>
        <begin position="108"/>
        <end position="228"/>
    </location>
</feature>
<sequence>MTYGITTLFKNSNPFPLTFFSKIKLTRNPSFLIHMPITRSSSTNFSLKNEITPCDSRLPDIEEFAYRKVEGSASSKSKGKPKDTKTSVDKLFTGGGETVCIKQKGKFQTIFIASREVQRLLQNGLLAADTIDNKGSELEGSCKKICLQKYGGDIPSSLEELLALPGFGPKMMAHLVMNVARDNVQGICVDIHVHHICNRLGWVSKPRHWTGTKTSTPECTRESLQLWLPVQ</sequence>
<evidence type="ECO:0000256" key="5">
    <source>
        <dbReference type="ARBA" id="ARBA00023295"/>
    </source>
</evidence>
<dbReference type="SMART" id="SM00478">
    <property type="entry name" value="ENDO3c"/>
    <property type="match status" value="1"/>
</dbReference>
<evidence type="ECO:0000256" key="3">
    <source>
        <dbReference type="ARBA" id="ARBA00023204"/>
    </source>
</evidence>
<dbReference type="GO" id="GO:0006289">
    <property type="term" value="P:nucleotide-excision repair"/>
    <property type="evidence" value="ECO:0007669"/>
    <property type="project" value="TreeGrafter"/>
</dbReference>
<dbReference type="InterPro" id="IPR023170">
    <property type="entry name" value="HhH_base_excis_C"/>
</dbReference>
<dbReference type="Gene3D" id="1.10.340.30">
    <property type="entry name" value="Hypothetical protein, domain 2"/>
    <property type="match status" value="1"/>
</dbReference>
<reference evidence="7" key="1">
    <citation type="submission" date="2022-03" db="EMBL/GenBank/DDBJ databases">
        <title>A functionally conserved STORR gene fusion in Papaver species that diverged 16.8 million years ago.</title>
        <authorList>
            <person name="Catania T."/>
        </authorList>
    </citation>
    <scope>NUCLEOTIDE SEQUENCE</scope>
    <source>
        <strain evidence="7">S-191538</strain>
    </source>
</reference>
<keyword evidence="2" id="KW-0378">Hydrolase</keyword>
<dbReference type="PANTHER" id="PTHR43286">
    <property type="entry name" value="ENDONUCLEASE III-LIKE PROTEIN 1"/>
    <property type="match status" value="1"/>
</dbReference>
<proteinExistence type="predicted"/>
<dbReference type="Gene3D" id="1.10.1670.10">
    <property type="entry name" value="Helix-hairpin-Helix base-excision DNA repair enzymes (C-terminal)"/>
    <property type="match status" value="1"/>
</dbReference>
<dbReference type="GO" id="GO:0003906">
    <property type="term" value="F:DNA-(apurinic or apyrimidinic site) endonuclease activity"/>
    <property type="evidence" value="ECO:0007669"/>
    <property type="project" value="TreeGrafter"/>
</dbReference>
<name>A0AA41SJU1_PAPNU</name>
<dbReference type="InterPro" id="IPR011257">
    <property type="entry name" value="DNA_glycosylase"/>
</dbReference>
<evidence type="ECO:0000256" key="1">
    <source>
        <dbReference type="ARBA" id="ARBA00022763"/>
    </source>
</evidence>
<evidence type="ECO:0000259" key="6">
    <source>
        <dbReference type="SMART" id="SM00478"/>
    </source>
</evidence>